<evidence type="ECO:0000259" key="2">
    <source>
        <dbReference type="Pfam" id="PF18738"/>
    </source>
</evidence>
<dbReference type="InterPro" id="IPR041249">
    <property type="entry name" value="HEPN_DZIP3"/>
</dbReference>
<evidence type="ECO:0000313" key="3">
    <source>
        <dbReference type="EMBL" id="KAL3855929.1"/>
    </source>
</evidence>
<dbReference type="Pfam" id="PF18738">
    <property type="entry name" value="HEPN_DZIP3"/>
    <property type="match status" value="1"/>
</dbReference>
<dbReference type="Proteomes" id="UP001634394">
    <property type="component" value="Unassembled WGS sequence"/>
</dbReference>
<name>A0ABD3V2N9_SINWO</name>
<sequence length="547" mass="62503">MQISQGNIDNGQSNVESEMSPSGPSPEDTEDEKQDSEVPISDDGKQPAIEGTSVQIGQEIPIGQRVEEELTLAGIKMSTADQDLFIKFQNEIGTDIYFRKGPHRVIDGNDTLKATERYLEQNHPDMMDTWLEYKSEGKLTHELIDVLYAEERNQELHENKDYFLNKMEQLNIIVKARAFNENGVKEENYFFTPCMLPNESPTEAIALETDAREVSTSVLCWVIKGTSMLVEIFQKLIAACLARWPVAKKKKTSKSLIFQNCTVFNLDPVHRLFLQCDNHAVFARITRMGIDHVNAKMCTRVRKFITLNFSHQDSILEYQLYAQTVESQDITEHIGSRISIPIGMWFVDEVHDPTSPITREHMNHARLCVAIVTICGEAMRIILDANPPASYTGINHAIIANKTKLISRTRDRSGKWQKAILNKDQRKMLFPDPKRQFMATMDQLDISLLYTLIINISRVQPPSTAWGVPPQDRPRDTSLGANVERIHLYRNKICGHSADGKITQQDFEDYWTKIDYVLRDIDAIFGQTFSEDLENQRRQVISVYEAC</sequence>
<reference evidence="3 4" key="1">
    <citation type="submission" date="2024-11" db="EMBL/GenBank/DDBJ databases">
        <title>Chromosome-level genome assembly of the freshwater bivalve Anodonta woodiana.</title>
        <authorList>
            <person name="Chen X."/>
        </authorList>
    </citation>
    <scope>NUCLEOTIDE SEQUENCE [LARGE SCALE GENOMIC DNA]</scope>
    <source>
        <strain evidence="3">MN2024</strain>
        <tissue evidence="3">Gills</tissue>
    </source>
</reference>
<evidence type="ECO:0000256" key="1">
    <source>
        <dbReference type="SAM" id="MobiDB-lite"/>
    </source>
</evidence>
<feature type="region of interest" description="Disordered" evidence="1">
    <location>
        <begin position="1"/>
        <end position="60"/>
    </location>
</feature>
<gene>
    <name evidence="3" type="ORF">ACJMK2_015126</name>
</gene>
<dbReference type="EMBL" id="JBJQND010000014">
    <property type="protein sequence ID" value="KAL3855929.1"/>
    <property type="molecule type" value="Genomic_DNA"/>
</dbReference>
<proteinExistence type="predicted"/>
<comment type="caution">
    <text evidence="3">The sequence shown here is derived from an EMBL/GenBank/DDBJ whole genome shotgun (WGS) entry which is preliminary data.</text>
</comment>
<keyword evidence="4" id="KW-1185">Reference proteome</keyword>
<feature type="domain" description="DZIP3-like HEPN" evidence="2">
    <location>
        <begin position="411"/>
        <end position="524"/>
    </location>
</feature>
<protein>
    <recommendedName>
        <fullName evidence="2">DZIP3-like HEPN domain-containing protein</fullName>
    </recommendedName>
</protein>
<dbReference type="AlphaFoldDB" id="A0ABD3V2N9"/>
<feature type="compositionally biased region" description="Polar residues" evidence="1">
    <location>
        <begin position="1"/>
        <end position="15"/>
    </location>
</feature>
<evidence type="ECO:0000313" key="4">
    <source>
        <dbReference type="Proteomes" id="UP001634394"/>
    </source>
</evidence>
<feature type="compositionally biased region" description="Low complexity" evidence="1">
    <location>
        <begin position="16"/>
        <end position="26"/>
    </location>
</feature>
<organism evidence="3 4">
    <name type="scientific">Sinanodonta woodiana</name>
    <name type="common">Chinese pond mussel</name>
    <name type="synonym">Anodonta woodiana</name>
    <dbReference type="NCBI Taxonomy" id="1069815"/>
    <lineage>
        <taxon>Eukaryota</taxon>
        <taxon>Metazoa</taxon>
        <taxon>Spiralia</taxon>
        <taxon>Lophotrochozoa</taxon>
        <taxon>Mollusca</taxon>
        <taxon>Bivalvia</taxon>
        <taxon>Autobranchia</taxon>
        <taxon>Heteroconchia</taxon>
        <taxon>Palaeoheterodonta</taxon>
        <taxon>Unionida</taxon>
        <taxon>Unionoidea</taxon>
        <taxon>Unionidae</taxon>
        <taxon>Unioninae</taxon>
        <taxon>Sinanodonta</taxon>
    </lineage>
</organism>
<accession>A0ABD3V2N9</accession>